<protein>
    <submittedName>
        <fullName evidence="1">Uncharacterized protein</fullName>
    </submittedName>
</protein>
<dbReference type="AlphaFoldDB" id="A0A1B0B9Z6"/>
<evidence type="ECO:0000313" key="2">
    <source>
        <dbReference type="Proteomes" id="UP000092460"/>
    </source>
</evidence>
<name>A0A1B0B9Z6_9MUSC</name>
<dbReference type="VEuPathDB" id="VectorBase:GPPI023488"/>
<evidence type="ECO:0000313" key="1">
    <source>
        <dbReference type="EnsemblMetazoa" id="GPPI023488-PA"/>
    </source>
</evidence>
<sequence length="199" mass="21704">MENSSLPATNTATDIGPCHCLDASAKEYTRSTDDCVAKQTKLFADAYEASCLDIRYGPLIPLVKNYYLTGLGVAADIHDYCGDDVDGDADVHIDLENINADSIKHPMHALSEWINNRIYIPSNFRYIKDNGVDIGKSNPCEGIDDSCHFVRAAVGATGAGYFDIPDGGEDKMKKAEATTVPISCSRMCHLIKNSYKIES</sequence>
<proteinExistence type="predicted"/>
<accession>A0A1B0B9Z6</accession>
<organism evidence="1 2">
    <name type="scientific">Glossina palpalis gambiensis</name>
    <dbReference type="NCBI Taxonomy" id="67801"/>
    <lineage>
        <taxon>Eukaryota</taxon>
        <taxon>Metazoa</taxon>
        <taxon>Ecdysozoa</taxon>
        <taxon>Arthropoda</taxon>
        <taxon>Hexapoda</taxon>
        <taxon>Insecta</taxon>
        <taxon>Pterygota</taxon>
        <taxon>Neoptera</taxon>
        <taxon>Endopterygota</taxon>
        <taxon>Diptera</taxon>
        <taxon>Brachycera</taxon>
        <taxon>Muscomorpha</taxon>
        <taxon>Hippoboscoidea</taxon>
        <taxon>Glossinidae</taxon>
        <taxon>Glossina</taxon>
    </lineage>
</organism>
<reference evidence="1" key="2">
    <citation type="submission" date="2020-05" db="UniProtKB">
        <authorList>
            <consortium name="EnsemblMetazoa"/>
        </authorList>
    </citation>
    <scope>IDENTIFICATION</scope>
    <source>
        <strain evidence="1">IAEA</strain>
    </source>
</reference>
<dbReference type="SUPFAM" id="SSF54001">
    <property type="entry name" value="Cysteine proteinases"/>
    <property type="match status" value="1"/>
</dbReference>
<dbReference type="STRING" id="67801.A0A1B0B9Z6"/>
<keyword evidence="2" id="KW-1185">Reference proteome</keyword>
<dbReference type="EMBL" id="JXJN01010655">
    <property type="status" value="NOT_ANNOTATED_CDS"/>
    <property type="molecule type" value="Genomic_DNA"/>
</dbReference>
<dbReference type="Gene3D" id="3.90.70.10">
    <property type="entry name" value="Cysteine proteinases"/>
    <property type="match status" value="1"/>
</dbReference>
<dbReference type="EnsemblMetazoa" id="GPPI023488-RA">
    <property type="protein sequence ID" value="GPPI023488-PA"/>
    <property type="gene ID" value="GPPI023488"/>
</dbReference>
<dbReference type="InterPro" id="IPR038765">
    <property type="entry name" value="Papain-like_cys_pep_sf"/>
</dbReference>
<dbReference type="Proteomes" id="UP000092460">
    <property type="component" value="Unassembled WGS sequence"/>
</dbReference>
<reference evidence="2" key="1">
    <citation type="submission" date="2015-01" db="EMBL/GenBank/DDBJ databases">
        <authorList>
            <person name="Aksoy S."/>
            <person name="Warren W."/>
            <person name="Wilson R.K."/>
        </authorList>
    </citation>
    <scope>NUCLEOTIDE SEQUENCE [LARGE SCALE GENOMIC DNA]</scope>
    <source>
        <strain evidence="2">IAEA</strain>
    </source>
</reference>